<dbReference type="Pfam" id="PF01925">
    <property type="entry name" value="TauE"/>
    <property type="match status" value="1"/>
</dbReference>
<dbReference type="EMBL" id="LNYJ01000011">
    <property type="protein sequence ID" value="KTD17800.1"/>
    <property type="molecule type" value="Genomic_DNA"/>
</dbReference>
<evidence type="ECO:0000313" key="8">
    <source>
        <dbReference type="Proteomes" id="UP000055035"/>
    </source>
</evidence>
<comment type="subcellular location">
    <subcellularLocation>
        <location evidence="6">Cell membrane</location>
        <topology evidence="6">Multi-pass membrane protein</topology>
    </subcellularLocation>
    <subcellularLocation>
        <location evidence="1">Membrane</location>
        <topology evidence="1">Multi-pass membrane protein</topology>
    </subcellularLocation>
</comment>
<evidence type="ECO:0000256" key="5">
    <source>
        <dbReference type="ARBA" id="ARBA00023136"/>
    </source>
</evidence>
<dbReference type="PANTHER" id="PTHR43483:SF3">
    <property type="entry name" value="MEMBRANE TRANSPORTER PROTEIN HI_0806-RELATED"/>
    <property type="match status" value="1"/>
</dbReference>
<feature type="transmembrane region" description="Helical" evidence="6">
    <location>
        <begin position="149"/>
        <end position="172"/>
    </location>
</feature>
<evidence type="ECO:0000256" key="6">
    <source>
        <dbReference type="RuleBase" id="RU363041"/>
    </source>
</evidence>
<name>A0A0W0VCI3_9GAMM</name>
<feature type="transmembrane region" description="Helical" evidence="6">
    <location>
        <begin position="111"/>
        <end position="129"/>
    </location>
</feature>
<comment type="similarity">
    <text evidence="2 6">Belongs to the 4-toluene sulfonate uptake permease (TSUP) (TC 2.A.102) family.</text>
</comment>
<evidence type="ECO:0000313" key="7">
    <source>
        <dbReference type="EMBL" id="KTD17800.1"/>
    </source>
</evidence>
<accession>A0A0W0VCI3</accession>
<protein>
    <recommendedName>
        <fullName evidence="6">Probable membrane transporter protein</fullName>
    </recommendedName>
</protein>
<dbReference type="RefSeq" id="WP_064108355.1">
    <property type="nucleotide sequence ID" value="NZ_LNYJ01000011.1"/>
</dbReference>
<dbReference type="Proteomes" id="UP000055035">
    <property type="component" value="Unassembled WGS sequence"/>
</dbReference>
<feature type="transmembrane region" description="Helical" evidence="6">
    <location>
        <begin position="88"/>
        <end position="104"/>
    </location>
</feature>
<feature type="transmembrane region" description="Helical" evidence="6">
    <location>
        <begin position="12"/>
        <end position="39"/>
    </location>
</feature>
<gene>
    <name evidence="7" type="ORF">Ljor_2106</name>
</gene>
<dbReference type="GO" id="GO:0005886">
    <property type="term" value="C:plasma membrane"/>
    <property type="evidence" value="ECO:0007669"/>
    <property type="project" value="UniProtKB-SubCell"/>
</dbReference>
<keyword evidence="8" id="KW-1185">Reference proteome</keyword>
<dbReference type="AlphaFoldDB" id="A0A0W0VCI3"/>
<reference evidence="7 8" key="1">
    <citation type="submission" date="2015-11" db="EMBL/GenBank/DDBJ databases">
        <title>Genomic analysis of 38 Legionella species identifies large and diverse effector repertoires.</title>
        <authorList>
            <person name="Burstein D."/>
            <person name="Amaro F."/>
            <person name="Zusman T."/>
            <person name="Lifshitz Z."/>
            <person name="Cohen O."/>
            <person name="Gilbert J.A."/>
            <person name="Pupko T."/>
            <person name="Shuman H.A."/>
            <person name="Segal G."/>
        </authorList>
    </citation>
    <scope>NUCLEOTIDE SEQUENCE [LARGE SCALE GENOMIC DNA]</scope>
    <source>
        <strain evidence="7 8">BL-540</strain>
    </source>
</reference>
<sequence length="267" mass="28266">MLALAMSGGLYAVTGCLAGFLAGVLGIGGGIILVPALVFIFQHNPDIPSHLVMHLAAGSSLAVMFLTSQSSIRAHHQLNGISWDVFRLLWPGLALGSISGVLCANFLSRGLLQGILALFLLFVAGRMIFNPAFSSTEPAFPRLWINRSISFSIGFISGLLGIGGGTLVIPYLQYCGVELRKTIALSALATMTIALVGMLASVMTGWSEEGLPSYSTGYVYWPAVISLALLSSIFAPLGAKMAYLIPTKQLKYGFVILLLIVALDLMV</sequence>
<dbReference type="InterPro" id="IPR002781">
    <property type="entry name" value="TM_pro_TauE-like"/>
</dbReference>
<evidence type="ECO:0000256" key="2">
    <source>
        <dbReference type="ARBA" id="ARBA00009142"/>
    </source>
</evidence>
<evidence type="ECO:0000256" key="3">
    <source>
        <dbReference type="ARBA" id="ARBA00022692"/>
    </source>
</evidence>
<keyword evidence="5 6" id="KW-0472">Membrane</keyword>
<feature type="transmembrane region" description="Helical" evidence="6">
    <location>
        <begin position="184"/>
        <end position="206"/>
    </location>
</feature>
<dbReference type="PANTHER" id="PTHR43483">
    <property type="entry name" value="MEMBRANE TRANSPORTER PROTEIN HI_0806-RELATED"/>
    <property type="match status" value="1"/>
</dbReference>
<evidence type="ECO:0000256" key="1">
    <source>
        <dbReference type="ARBA" id="ARBA00004141"/>
    </source>
</evidence>
<feature type="transmembrane region" description="Helical" evidence="6">
    <location>
        <begin position="51"/>
        <end position="68"/>
    </location>
</feature>
<keyword evidence="4 6" id="KW-1133">Transmembrane helix</keyword>
<feature type="transmembrane region" description="Helical" evidence="6">
    <location>
        <begin position="218"/>
        <end position="238"/>
    </location>
</feature>
<keyword evidence="3 6" id="KW-0812">Transmembrane</keyword>
<comment type="caution">
    <text evidence="7">The sequence shown here is derived from an EMBL/GenBank/DDBJ whole genome shotgun (WGS) entry which is preliminary data.</text>
</comment>
<feature type="transmembrane region" description="Helical" evidence="6">
    <location>
        <begin position="250"/>
        <end position="266"/>
    </location>
</feature>
<dbReference type="STRING" id="456.Ljor_2106"/>
<organism evidence="7 8">
    <name type="scientific">Legionella jordanis</name>
    <dbReference type="NCBI Taxonomy" id="456"/>
    <lineage>
        <taxon>Bacteria</taxon>
        <taxon>Pseudomonadati</taxon>
        <taxon>Pseudomonadota</taxon>
        <taxon>Gammaproteobacteria</taxon>
        <taxon>Legionellales</taxon>
        <taxon>Legionellaceae</taxon>
        <taxon>Legionella</taxon>
    </lineage>
</organism>
<evidence type="ECO:0000256" key="4">
    <source>
        <dbReference type="ARBA" id="ARBA00022989"/>
    </source>
</evidence>
<dbReference type="PATRIC" id="fig|456.5.peg.2261"/>
<keyword evidence="6" id="KW-1003">Cell membrane</keyword>
<proteinExistence type="inferred from homology"/>